<dbReference type="GO" id="GO:0000785">
    <property type="term" value="C:chromatin"/>
    <property type="evidence" value="ECO:0007669"/>
    <property type="project" value="TreeGrafter"/>
</dbReference>
<dbReference type="GO" id="GO:0045944">
    <property type="term" value="P:positive regulation of transcription by RNA polymerase II"/>
    <property type="evidence" value="ECO:0007669"/>
    <property type="project" value="TreeGrafter"/>
</dbReference>
<dbReference type="EMBL" id="JAHQIW010002984">
    <property type="protein sequence ID" value="KAJ1356991.1"/>
    <property type="molecule type" value="Genomic_DNA"/>
</dbReference>
<comment type="subcellular location">
    <subcellularLocation>
        <location evidence="1">Nucleus</location>
    </subcellularLocation>
</comment>
<evidence type="ECO:0000256" key="4">
    <source>
        <dbReference type="SAM" id="MobiDB-lite"/>
    </source>
</evidence>
<keyword evidence="6" id="KW-1185">Reference proteome</keyword>
<dbReference type="GO" id="GO:0045089">
    <property type="term" value="P:positive regulation of innate immune response"/>
    <property type="evidence" value="ECO:0007669"/>
    <property type="project" value="TreeGrafter"/>
</dbReference>
<evidence type="ECO:0000313" key="6">
    <source>
        <dbReference type="Proteomes" id="UP001196413"/>
    </source>
</evidence>
<evidence type="ECO:0000313" key="5">
    <source>
        <dbReference type="EMBL" id="KAJ1356991.1"/>
    </source>
</evidence>
<dbReference type="InterPro" id="IPR024132">
    <property type="entry name" value="Akirin"/>
</dbReference>
<comment type="caution">
    <text evidence="5">The sequence shown here is derived from an EMBL/GenBank/DDBJ whole genome shotgun (WGS) entry which is preliminary data.</text>
</comment>
<comment type="similarity">
    <text evidence="2">Belongs to the akirin family.</text>
</comment>
<gene>
    <name evidence="5" type="ORF">KIN20_015002</name>
</gene>
<reference evidence="5" key="1">
    <citation type="submission" date="2021-06" db="EMBL/GenBank/DDBJ databases">
        <title>Parelaphostrongylus tenuis whole genome reference sequence.</title>
        <authorList>
            <person name="Garwood T.J."/>
            <person name="Larsen P.A."/>
            <person name="Fountain-Jones N.M."/>
            <person name="Garbe J.R."/>
            <person name="Macchietto M.G."/>
            <person name="Kania S.A."/>
            <person name="Gerhold R.W."/>
            <person name="Richards J.E."/>
            <person name="Wolf T.M."/>
        </authorList>
    </citation>
    <scope>NUCLEOTIDE SEQUENCE</scope>
    <source>
        <strain evidence="5">MNPRO001-30</strain>
        <tissue evidence="5">Meninges</tissue>
    </source>
</reference>
<protein>
    <recommendedName>
        <fullName evidence="7">Akirin</fullName>
    </recommendedName>
</protein>
<keyword evidence="3" id="KW-0539">Nucleus</keyword>
<dbReference type="Proteomes" id="UP001196413">
    <property type="component" value="Unassembled WGS sequence"/>
</dbReference>
<dbReference type="GO" id="GO:0003712">
    <property type="term" value="F:transcription coregulator activity"/>
    <property type="evidence" value="ECO:0007669"/>
    <property type="project" value="TreeGrafter"/>
</dbReference>
<feature type="region of interest" description="Disordered" evidence="4">
    <location>
        <begin position="134"/>
        <end position="176"/>
    </location>
</feature>
<feature type="compositionally biased region" description="Low complexity" evidence="4">
    <location>
        <begin position="151"/>
        <end position="162"/>
    </location>
</feature>
<proteinExistence type="inferred from homology"/>
<dbReference type="GO" id="GO:0005634">
    <property type="term" value="C:nucleus"/>
    <property type="evidence" value="ECO:0007669"/>
    <property type="project" value="UniProtKB-SubCell"/>
</dbReference>
<organism evidence="5 6">
    <name type="scientific">Parelaphostrongylus tenuis</name>
    <name type="common">Meningeal worm</name>
    <dbReference type="NCBI Taxonomy" id="148309"/>
    <lineage>
        <taxon>Eukaryota</taxon>
        <taxon>Metazoa</taxon>
        <taxon>Ecdysozoa</taxon>
        <taxon>Nematoda</taxon>
        <taxon>Chromadorea</taxon>
        <taxon>Rhabditida</taxon>
        <taxon>Rhabditina</taxon>
        <taxon>Rhabditomorpha</taxon>
        <taxon>Strongyloidea</taxon>
        <taxon>Metastrongylidae</taxon>
        <taxon>Parelaphostrongylus</taxon>
    </lineage>
</organism>
<evidence type="ECO:0000256" key="2">
    <source>
        <dbReference type="ARBA" id="ARBA00005625"/>
    </source>
</evidence>
<dbReference type="AlphaFoldDB" id="A0AAD5MWQ2"/>
<accession>A0AAD5MWQ2</accession>
<evidence type="ECO:0000256" key="3">
    <source>
        <dbReference type="ARBA" id="ARBA00023242"/>
    </source>
</evidence>
<name>A0AAD5MWQ2_PARTN</name>
<dbReference type="PANTHER" id="PTHR13293">
    <property type="entry name" value="AKIRIN-RELATED"/>
    <property type="match status" value="1"/>
</dbReference>
<sequence length="244" mass="27862">MAAKRRAARNVIIDFCRWPSQTGTNGMACGLALKRPHEYDPYLSDESFSHEVKRARHTAAHCSPFRPQMGTIAASLPSTSSFAQVVSKDDSPFAAVAGKCQLSESQLDAYLRSEVRNGQRRKLIPRRNFLDVKIEDENTPRNDYRIPNSPPQSGSDSESESSNIRKSGTNNYQALTEKPQFSLKQVRMICERLLKEQEMRLRYEYEIALNQKLDEQHEQYVQFANEQLVSQFKENASGEFSYLS</sequence>
<feature type="compositionally biased region" description="Polar residues" evidence="4">
    <location>
        <begin position="164"/>
        <end position="174"/>
    </location>
</feature>
<evidence type="ECO:0000256" key="1">
    <source>
        <dbReference type="ARBA" id="ARBA00004123"/>
    </source>
</evidence>
<feature type="compositionally biased region" description="Basic and acidic residues" evidence="4">
    <location>
        <begin position="134"/>
        <end position="144"/>
    </location>
</feature>
<evidence type="ECO:0008006" key="7">
    <source>
        <dbReference type="Google" id="ProtNLM"/>
    </source>
</evidence>
<dbReference type="PANTHER" id="PTHR13293:SF6">
    <property type="entry name" value="AKIRIN-RELATED"/>
    <property type="match status" value="1"/>
</dbReference>